<evidence type="ECO:0000256" key="3">
    <source>
        <dbReference type="ARBA" id="ARBA00022691"/>
    </source>
</evidence>
<evidence type="ECO:0000313" key="5">
    <source>
        <dbReference type="EMBL" id="PIL24459.1"/>
    </source>
</evidence>
<dbReference type="PANTHER" id="PTHR35897">
    <property type="entry name" value="METHYLTRANSFERASE AUSD"/>
    <property type="match status" value="1"/>
</dbReference>
<comment type="caution">
    <text evidence="5">The sequence shown here is derived from an EMBL/GenBank/DDBJ whole genome shotgun (WGS) entry which is preliminary data.</text>
</comment>
<dbReference type="EMBL" id="AYKW01000067">
    <property type="protein sequence ID" value="PIL24459.1"/>
    <property type="molecule type" value="Genomic_DNA"/>
</dbReference>
<dbReference type="InterPro" id="IPR051654">
    <property type="entry name" value="Meroterpenoid_MTases"/>
</dbReference>
<accession>A0A2G8RSH0</accession>
<dbReference type="OrthoDB" id="2094832at2759"/>
<comment type="pathway">
    <text evidence="1">Secondary metabolite biosynthesis.</text>
</comment>
<evidence type="ECO:0000313" key="6">
    <source>
        <dbReference type="Proteomes" id="UP000230002"/>
    </source>
</evidence>
<name>A0A2G8RSH0_9APHY</name>
<dbReference type="InterPro" id="IPR029063">
    <property type="entry name" value="SAM-dependent_MTases_sf"/>
</dbReference>
<evidence type="ECO:0000256" key="1">
    <source>
        <dbReference type="ARBA" id="ARBA00005179"/>
    </source>
</evidence>
<organism evidence="5 6">
    <name type="scientific">Ganoderma sinense ZZ0214-1</name>
    <dbReference type="NCBI Taxonomy" id="1077348"/>
    <lineage>
        <taxon>Eukaryota</taxon>
        <taxon>Fungi</taxon>
        <taxon>Dikarya</taxon>
        <taxon>Basidiomycota</taxon>
        <taxon>Agaricomycotina</taxon>
        <taxon>Agaricomycetes</taxon>
        <taxon>Polyporales</taxon>
        <taxon>Polyporaceae</taxon>
        <taxon>Ganoderma</taxon>
    </lineage>
</organism>
<dbReference type="PANTHER" id="PTHR35897:SF1">
    <property type="entry name" value="METHYLTRANSFERASE AUSD"/>
    <property type="match status" value="1"/>
</dbReference>
<proteinExistence type="inferred from homology"/>
<keyword evidence="2" id="KW-0808">Transferase</keyword>
<reference evidence="5 6" key="1">
    <citation type="journal article" date="2015" name="Sci. Rep.">
        <title>Chromosome-level genome map provides insights into diverse defense mechanisms in the medicinal fungus Ganoderma sinense.</title>
        <authorList>
            <person name="Zhu Y."/>
            <person name="Xu J."/>
            <person name="Sun C."/>
            <person name="Zhou S."/>
            <person name="Xu H."/>
            <person name="Nelson D.R."/>
            <person name="Qian J."/>
            <person name="Song J."/>
            <person name="Luo H."/>
            <person name="Xiang L."/>
            <person name="Li Y."/>
            <person name="Xu Z."/>
            <person name="Ji A."/>
            <person name="Wang L."/>
            <person name="Lu S."/>
            <person name="Hayward A."/>
            <person name="Sun W."/>
            <person name="Li X."/>
            <person name="Schwartz D.C."/>
            <person name="Wang Y."/>
            <person name="Chen S."/>
        </authorList>
    </citation>
    <scope>NUCLEOTIDE SEQUENCE [LARGE SCALE GENOMIC DNA]</scope>
    <source>
        <strain evidence="5 6">ZZ0214-1</strain>
    </source>
</reference>
<dbReference type="GO" id="GO:0016740">
    <property type="term" value="F:transferase activity"/>
    <property type="evidence" value="ECO:0007669"/>
    <property type="project" value="UniProtKB-KW"/>
</dbReference>
<dbReference type="Gene3D" id="3.40.50.150">
    <property type="entry name" value="Vaccinia Virus protein VP39"/>
    <property type="match status" value="1"/>
</dbReference>
<dbReference type="SUPFAM" id="SSF53335">
    <property type="entry name" value="S-adenosyl-L-methionine-dependent methyltransferases"/>
    <property type="match status" value="1"/>
</dbReference>
<dbReference type="STRING" id="1077348.A0A2G8RSH0"/>
<dbReference type="AlphaFoldDB" id="A0A2G8RSH0"/>
<keyword evidence="6" id="KW-1185">Reference proteome</keyword>
<evidence type="ECO:0000256" key="2">
    <source>
        <dbReference type="ARBA" id="ARBA00022679"/>
    </source>
</evidence>
<comment type="similarity">
    <text evidence="4">Belongs to the class I-like SAM-binding methyltransferase superfamily.</text>
</comment>
<sequence>MAPTGEGEKENHSSNALDTGLKLYDMDEEGLTFMKAQTGIEDEEELKKHILAIRAEGYSIFPYHCIMRFAFLQLRLARLPAYNQLLALGTERKDAIFLDIGCCFGYDVRKAINDGFPIGSVIAADLHPEFWELGHKLFKSTPETFPVPFLPGDAFDPVFLEPTAPFTASHPPPAPRPDLSTRTLTALNPLRGHVSAIHASAFFHLFDEERQAQLARSLACLLSPEPGSMLIGGHRGLPEAGVWTDGRWRRAGEDGTVRFGHSPESWAALWDGQVFEKGTVRVEAVLREVERAPDVAGAESGDTKSYNLCWSVTRL</sequence>
<evidence type="ECO:0008006" key="7">
    <source>
        <dbReference type="Google" id="ProtNLM"/>
    </source>
</evidence>
<evidence type="ECO:0000256" key="4">
    <source>
        <dbReference type="ARBA" id="ARBA00038314"/>
    </source>
</evidence>
<keyword evidence="3" id="KW-0949">S-adenosyl-L-methionine</keyword>
<protein>
    <recommendedName>
        <fullName evidence="7">Methyltransferase domain-containing protein</fullName>
    </recommendedName>
</protein>
<gene>
    <name evidence="5" type="ORF">GSI_14213</name>
</gene>
<dbReference type="Proteomes" id="UP000230002">
    <property type="component" value="Unassembled WGS sequence"/>
</dbReference>